<accession>A0A1G9UXH6</accession>
<gene>
    <name evidence="3" type="ORF">SAMN04488137_1206</name>
</gene>
<organism evidence="3 4">
    <name type="scientific">Fictibacillus solisalsi</name>
    <dbReference type="NCBI Taxonomy" id="459525"/>
    <lineage>
        <taxon>Bacteria</taxon>
        <taxon>Bacillati</taxon>
        <taxon>Bacillota</taxon>
        <taxon>Bacilli</taxon>
        <taxon>Bacillales</taxon>
        <taxon>Fictibacillaceae</taxon>
        <taxon>Fictibacillus</taxon>
    </lineage>
</organism>
<protein>
    <submittedName>
        <fullName evidence="3">DNA processing protein</fullName>
    </submittedName>
</protein>
<comment type="similarity">
    <text evidence="1">Belongs to the DprA/Smf family.</text>
</comment>
<dbReference type="InterPro" id="IPR057666">
    <property type="entry name" value="DrpA_SLOG"/>
</dbReference>
<evidence type="ECO:0000259" key="2">
    <source>
        <dbReference type="Pfam" id="PF02481"/>
    </source>
</evidence>
<sequence length="291" mass="32688">MDRERLILLHHCRGAGWKTIQSILAVDPDLKSIFQLTKAELREQFRMNQRNSNDFLEDIRNLSYRSIKQTYEKHNIKIHTYFDSHYPGALRYIFDPPWVLYSEGNTEALSMPLSISIVGTRHPTGGGLKSLEKILKPLLHKGWMTVSGLAAGIDTHAHELTLTHAGSTIAVLGSGIGQVYPKSNMDLARRITKGGLLLSEYPYQTPPRRWQFPERNRIISGLTRGTLVVEARERSGSLITADQAMEQGREVFAVPGSILDECAAGTNRLIQQGAKLVMKAEDILHELSLDY</sequence>
<dbReference type="RefSeq" id="WP_090233245.1">
    <property type="nucleotide sequence ID" value="NZ_FNHW01000001.1"/>
</dbReference>
<dbReference type="SUPFAM" id="SSF102405">
    <property type="entry name" value="MCP/YpsA-like"/>
    <property type="match status" value="1"/>
</dbReference>
<dbReference type="InterPro" id="IPR003488">
    <property type="entry name" value="DprA"/>
</dbReference>
<reference evidence="4" key="1">
    <citation type="submission" date="2016-10" db="EMBL/GenBank/DDBJ databases">
        <authorList>
            <person name="Varghese N."/>
            <person name="Submissions S."/>
        </authorList>
    </citation>
    <scope>NUCLEOTIDE SEQUENCE [LARGE SCALE GENOMIC DNA]</scope>
    <source>
        <strain evidence="4">CGMCC 1.6854</strain>
    </source>
</reference>
<dbReference type="NCBIfam" id="TIGR00732">
    <property type="entry name" value="dprA"/>
    <property type="match status" value="1"/>
</dbReference>
<dbReference type="AlphaFoldDB" id="A0A1G9UXH6"/>
<feature type="domain" description="Smf/DprA SLOG" evidence="2">
    <location>
        <begin position="78"/>
        <end position="287"/>
    </location>
</feature>
<evidence type="ECO:0000313" key="3">
    <source>
        <dbReference type="EMBL" id="SDM64345.1"/>
    </source>
</evidence>
<dbReference type="PANTHER" id="PTHR43022:SF1">
    <property type="entry name" value="PROTEIN SMF"/>
    <property type="match status" value="1"/>
</dbReference>
<dbReference type="STRING" id="459525.SAMN04488137_1206"/>
<dbReference type="GO" id="GO:0009294">
    <property type="term" value="P:DNA-mediated transformation"/>
    <property type="evidence" value="ECO:0007669"/>
    <property type="project" value="InterPro"/>
</dbReference>
<name>A0A1G9UXH6_9BACL</name>
<dbReference type="EMBL" id="FNHW01000001">
    <property type="protein sequence ID" value="SDM64345.1"/>
    <property type="molecule type" value="Genomic_DNA"/>
</dbReference>
<dbReference type="Gene3D" id="3.40.50.450">
    <property type="match status" value="1"/>
</dbReference>
<dbReference type="OrthoDB" id="9785707at2"/>
<evidence type="ECO:0000256" key="1">
    <source>
        <dbReference type="ARBA" id="ARBA00006525"/>
    </source>
</evidence>
<evidence type="ECO:0000313" key="4">
    <source>
        <dbReference type="Proteomes" id="UP000199544"/>
    </source>
</evidence>
<dbReference type="PANTHER" id="PTHR43022">
    <property type="entry name" value="PROTEIN SMF"/>
    <property type="match status" value="1"/>
</dbReference>
<dbReference type="Pfam" id="PF02481">
    <property type="entry name" value="DNA_processg_A"/>
    <property type="match status" value="1"/>
</dbReference>
<proteinExistence type="inferred from homology"/>
<dbReference type="Proteomes" id="UP000199544">
    <property type="component" value="Unassembled WGS sequence"/>
</dbReference>
<keyword evidence="4" id="KW-1185">Reference proteome</keyword>